<reference evidence="2" key="1">
    <citation type="journal article" date="2017" name="Mycologia">
        <title>Fusarium algeriense, sp. nov., a novel toxigenic crown rot pathogen of durum wheat from Algeria is nested in the Fusarium burgessii species complex.</title>
        <authorList>
            <person name="Laraba I."/>
            <person name="Keddad A."/>
            <person name="Boureghda H."/>
            <person name="Abdallah N."/>
            <person name="Vaughan M.M."/>
            <person name="Proctor R.H."/>
            <person name="Busman M."/>
            <person name="O'Donnell K."/>
        </authorList>
    </citation>
    <scope>NUCLEOTIDE SEQUENCE</scope>
    <source>
        <strain evidence="2">NRRL 25174</strain>
    </source>
</reference>
<keyword evidence="1" id="KW-0472">Membrane</keyword>
<keyword evidence="3" id="KW-1185">Reference proteome</keyword>
<proteinExistence type="predicted"/>
<dbReference type="OrthoDB" id="5201563at2759"/>
<dbReference type="EMBL" id="PVQB02000288">
    <property type="protein sequence ID" value="KAF4339362.1"/>
    <property type="molecule type" value="Genomic_DNA"/>
</dbReference>
<organism evidence="2 3">
    <name type="scientific">Fusarium beomiforme</name>
    <dbReference type="NCBI Taxonomy" id="44412"/>
    <lineage>
        <taxon>Eukaryota</taxon>
        <taxon>Fungi</taxon>
        <taxon>Dikarya</taxon>
        <taxon>Ascomycota</taxon>
        <taxon>Pezizomycotina</taxon>
        <taxon>Sordariomycetes</taxon>
        <taxon>Hypocreomycetidae</taxon>
        <taxon>Hypocreales</taxon>
        <taxon>Nectriaceae</taxon>
        <taxon>Fusarium</taxon>
        <taxon>Fusarium burgessii species complex</taxon>
    </lineage>
</organism>
<protein>
    <submittedName>
        <fullName evidence="2">Uncharacterized protein</fullName>
    </submittedName>
</protein>
<evidence type="ECO:0000313" key="2">
    <source>
        <dbReference type="EMBL" id="KAF4339362.1"/>
    </source>
</evidence>
<keyword evidence="1" id="KW-0812">Transmembrane</keyword>
<feature type="transmembrane region" description="Helical" evidence="1">
    <location>
        <begin position="114"/>
        <end position="135"/>
    </location>
</feature>
<comment type="caution">
    <text evidence="2">The sequence shown here is derived from an EMBL/GenBank/DDBJ whole genome shotgun (WGS) entry which is preliminary data.</text>
</comment>
<name>A0A9P5AIK2_9HYPO</name>
<dbReference type="Proteomes" id="UP000730481">
    <property type="component" value="Unassembled WGS sequence"/>
</dbReference>
<evidence type="ECO:0000256" key="1">
    <source>
        <dbReference type="SAM" id="Phobius"/>
    </source>
</evidence>
<accession>A0A9P5AIK2</accession>
<reference evidence="2" key="2">
    <citation type="submission" date="2020-02" db="EMBL/GenBank/DDBJ databases">
        <title>Identification and distribution of gene clusters putatively required for synthesis of sphingolipid metabolism inhibitors in phylogenetically diverse species of the filamentous fungus Fusarium.</title>
        <authorList>
            <person name="Kim H.-S."/>
            <person name="Busman M."/>
            <person name="Brown D.W."/>
            <person name="Divon H."/>
            <person name="Uhlig S."/>
            <person name="Proctor R.H."/>
        </authorList>
    </citation>
    <scope>NUCLEOTIDE SEQUENCE</scope>
    <source>
        <strain evidence="2">NRRL 25174</strain>
    </source>
</reference>
<keyword evidence="1" id="KW-1133">Transmembrane helix</keyword>
<gene>
    <name evidence="2" type="ORF">FBEOM_6776</name>
</gene>
<sequence>MSTTQTSTTNAHGSQVRIRPDLSVEDVLHDYKIHHSSHQPLSSDDQQSSDRNIVIVAGGIPREAQPSDFDSSLAPHPTVPYPVSNPGWWTDTFRRVPDFRPINQHLDLNERRQMLLFTIVGGIMVRGCWLMSVWAQAWRNTAGRVTDIGLSKVGGEW</sequence>
<evidence type="ECO:0000313" key="3">
    <source>
        <dbReference type="Proteomes" id="UP000730481"/>
    </source>
</evidence>
<dbReference type="AlphaFoldDB" id="A0A9P5AIK2"/>